<dbReference type="PANTHER" id="PTHR31672">
    <property type="entry name" value="BNACNNG10540D PROTEIN"/>
    <property type="match status" value="1"/>
</dbReference>
<keyword evidence="3" id="KW-1185">Reference proteome</keyword>
<evidence type="ECO:0000259" key="1">
    <source>
        <dbReference type="PROSITE" id="PS50181"/>
    </source>
</evidence>
<feature type="domain" description="F-box" evidence="1">
    <location>
        <begin position="1"/>
        <end position="46"/>
    </location>
</feature>
<proteinExistence type="predicted"/>
<dbReference type="AlphaFoldDB" id="A0A2G2XK31"/>
<dbReference type="SMART" id="SM00256">
    <property type="entry name" value="FBOX"/>
    <property type="match status" value="1"/>
</dbReference>
<dbReference type="PROSITE" id="PS50181">
    <property type="entry name" value="FBOX"/>
    <property type="match status" value="1"/>
</dbReference>
<organism evidence="2 3">
    <name type="scientific">Capsicum baccatum</name>
    <name type="common">Peruvian pepper</name>
    <dbReference type="NCBI Taxonomy" id="33114"/>
    <lineage>
        <taxon>Eukaryota</taxon>
        <taxon>Viridiplantae</taxon>
        <taxon>Streptophyta</taxon>
        <taxon>Embryophyta</taxon>
        <taxon>Tracheophyta</taxon>
        <taxon>Spermatophyta</taxon>
        <taxon>Magnoliopsida</taxon>
        <taxon>eudicotyledons</taxon>
        <taxon>Gunneridae</taxon>
        <taxon>Pentapetalae</taxon>
        <taxon>asterids</taxon>
        <taxon>lamiids</taxon>
        <taxon>Solanales</taxon>
        <taxon>Solanaceae</taxon>
        <taxon>Solanoideae</taxon>
        <taxon>Capsiceae</taxon>
        <taxon>Capsicum</taxon>
    </lineage>
</organism>
<dbReference type="EMBL" id="MLFT02000001">
    <property type="protein sequence ID" value="PHT57846.1"/>
    <property type="molecule type" value="Genomic_DNA"/>
</dbReference>
<dbReference type="STRING" id="33114.A0A2G2XK31"/>
<reference evidence="2 3" key="1">
    <citation type="journal article" date="2017" name="Genome Biol.">
        <title>New reference genome sequences of hot pepper reveal the massive evolution of plant disease-resistance genes by retroduplication.</title>
        <authorList>
            <person name="Kim S."/>
            <person name="Park J."/>
            <person name="Yeom S.I."/>
            <person name="Kim Y.M."/>
            <person name="Seo E."/>
            <person name="Kim K.T."/>
            <person name="Kim M.S."/>
            <person name="Lee J.M."/>
            <person name="Cheong K."/>
            <person name="Shin H.S."/>
            <person name="Kim S.B."/>
            <person name="Han K."/>
            <person name="Lee J."/>
            <person name="Park M."/>
            <person name="Lee H.A."/>
            <person name="Lee H.Y."/>
            <person name="Lee Y."/>
            <person name="Oh S."/>
            <person name="Lee J.H."/>
            <person name="Choi E."/>
            <person name="Choi E."/>
            <person name="Lee S.E."/>
            <person name="Jeon J."/>
            <person name="Kim H."/>
            <person name="Choi G."/>
            <person name="Song H."/>
            <person name="Lee J."/>
            <person name="Lee S.C."/>
            <person name="Kwon J.K."/>
            <person name="Lee H.Y."/>
            <person name="Koo N."/>
            <person name="Hong Y."/>
            <person name="Kim R.W."/>
            <person name="Kang W.H."/>
            <person name="Huh J.H."/>
            <person name="Kang B.C."/>
            <person name="Yang T.J."/>
            <person name="Lee Y.H."/>
            <person name="Bennetzen J.L."/>
            <person name="Choi D."/>
        </authorList>
    </citation>
    <scope>NUCLEOTIDE SEQUENCE [LARGE SCALE GENOMIC DNA]</scope>
    <source>
        <strain evidence="3">cv. PBC81</strain>
    </source>
</reference>
<reference evidence="3" key="2">
    <citation type="journal article" date="2017" name="J. Anim. Genet.">
        <title>Multiple reference genome sequences of hot pepper reveal the massive evolution of plant disease resistance genes by retroduplication.</title>
        <authorList>
            <person name="Kim S."/>
            <person name="Park J."/>
            <person name="Yeom S.-I."/>
            <person name="Kim Y.-M."/>
            <person name="Seo E."/>
            <person name="Kim K.-T."/>
            <person name="Kim M.-S."/>
            <person name="Lee J.M."/>
            <person name="Cheong K."/>
            <person name="Shin H.-S."/>
            <person name="Kim S.-B."/>
            <person name="Han K."/>
            <person name="Lee J."/>
            <person name="Park M."/>
            <person name="Lee H.-A."/>
            <person name="Lee H.-Y."/>
            <person name="Lee Y."/>
            <person name="Oh S."/>
            <person name="Lee J.H."/>
            <person name="Choi E."/>
            <person name="Choi E."/>
            <person name="Lee S.E."/>
            <person name="Jeon J."/>
            <person name="Kim H."/>
            <person name="Choi G."/>
            <person name="Song H."/>
            <person name="Lee J."/>
            <person name="Lee S.-C."/>
            <person name="Kwon J.-K."/>
            <person name="Lee H.-Y."/>
            <person name="Koo N."/>
            <person name="Hong Y."/>
            <person name="Kim R.W."/>
            <person name="Kang W.-H."/>
            <person name="Huh J.H."/>
            <person name="Kang B.-C."/>
            <person name="Yang T.-J."/>
            <person name="Lee Y.-H."/>
            <person name="Bennetzen J.L."/>
            <person name="Choi D."/>
        </authorList>
    </citation>
    <scope>NUCLEOTIDE SEQUENCE [LARGE SCALE GENOMIC DNA]</scope>
    <source>
        <strain evidence="3">cv. PBC81</strain>
    </source>
</reference>
<dbReference type="Pfam" id="PF07734">
    <property type="entry name" value="FBA_1"/>
    <property type="match status" value="1"/>
</dbReference>
<dbReference type="InterPro" id="IPR036047">
    <property type="entry name" value="F-box-like_dom_sf"/>
</dbReference>
<dbReference type="NCBIfam" id="TIGR01640">
    <property type="entry name" value="F_box_assoc_1"/>
    <property type="match status" value="1"/>
</dbReference>
<sequence length="262" mass="29704">MTIPILPVELISEILSRLPAKSVLQFKSVLKSWLALISSPEFAKAHLRFSVKNTEDIQHLLILGRFRLGIVRTDTRLAGSCNGLILLAHYSNSQYSILWNPTTGKRKTLPDYRPRWKSYASYGFGYDELHDDYKVVGIFYEYIIECSDDVEVKIYSLRSDCWTSVDYCGEILNNSCYSKELISPASGLFANGKLHWDASGPCLLNVCLSFDLANEKWEKLEKPSYGVGETDLCLGTLGSDFCVVSNYKKTHFSAWFYEGVRS</sequence>
<dbReference type="InterPro" id="IPR050796">
    <property type="entry name" value="SCF_F-box_component"/>
</dbReference>
<gene>
    <name evidence="2" type="ORF">CQW23_00209</name>
</gene>
<dbReference type="InterPro" id="IPR006527">
    <property type="entry name" value="F-box-assoc_dom_typ1"/>
</dbReference>
<dbReference type="Gene3D" id="1.20.1280.50">
    <property type="match status" value="1"/>
</dbReference>
<protein>
    <recommendedName>
        <fullName evidence="1">F-box domain-containing protein</fullName>
    </recommendedName>
</protein>
<dbReference type="InterPro" id="IPR001810">
    <property type="entry name" value="F-box_dom"/>
</dbReference>
<dbReference type="OrthoDB" id="1086486at2759"/>
<dbReference type="Pfam" id="PF00646">
    <property type="entry name" value="F-box"/>
    <property type="match status" value="1"/>
</dbReference>
<dbReference type="InterPro" id="IPR017451">
    <property type="entry name" value="F-box-assoc_interact_dom"/>
</dbReference>
<accession>A0A2G2XK31</accession>
<evidence type="ECO:0000313" key="3">
    <source>
        <dbReference type="Proteomes" id="UP000224567"/>
    </source>
</evidence>
<dbReference type="Proteomes" id="UP000224567">
    <property type="component" value="Unassembled WGS sequence"/>
</dbReference>
<dbReference type="SUPFAM" id="SSF81383">
    <property type="entry name" value="F-box domain"/>
    <property type="match status" value="1"/>
</dbReference>
<comment type="caution">
    <text evidence="2">The sequence shown here is derived from an EMBL/GenBank/DDBJ whole genome shotgun (WGS) entry which is preliminary data.</text>
</comment>
<dbReference type="PANTHER" id="PTHR31672:SF13">
    <property type="entry name" value="F-BOX PROTEIN CPR30-LIKE"/>
    <property type="match status" value="1"/>
</dbReference>
<dbReference type="CDD" id="cd22157">
    <property type="entry name" value="F-box_AtFBW1-like"/>
    <property type="match status" value="1"/>
</dbReference>
<name>A0A2G2XK31_CAPBA</name>
<evidence type="ECO:0000313" key="2">
    <source>
        <dbReference type="EMBL" id="PHT57846.1"/>
    </source>
</evidence>